<feature type="domain" description="Resolvase/invertase-type recombinase catalytic" evidence="1">
    <location>
        <begin position="1"/>
        <end position="105"/>
    </location>
</feature>
<dbReference type="InterPro" id="IPR036162">
    <property type="entry name" value="Resolvase-like_N_sf"/>
</dbReference>
<dbReference type="Gene3D" id="1.10.287.2170">
    <property type="match status" value="1"/>
</dbReference>
<comment type="caution">
    <text evidence="2">The sequence shown here is derived from an EMBL/GenBank/DDBJ whole genome shotgun (WGS) entry which is preliminary data.</text>
</comment>
<dbReference type="Pfam" id="PF00239">
    <property type="entry name" value="Resolvase"/>
    <property type="match status" value="1"/>
</dbReference>
<protein>
    <submittedName>
        <fullName evidence="2">DNA binding domain protein, excisionase family</fullName>
    </submittedName>
</protein>
<evidence type="ECO:0000259" key="1">
    <source>
        <dbReference type="PROSITE" id="PS51736"/>
    </source>
</evidence>
<proteinExistence type="predicted"/>
<dbReference type="EMBL" id="AUZY01000645">
    <property type="protein sequence ID" value="EQD78143.1"/>
    <property type="molecule type" value="Genomic_DNA"/>
</dbReference>
<dbReference type="InterPro" id="IPR006119">
    <property type="entry name" value="Resolv_N"/>
</dbReference>
<dbReference type="SUPFAM" id="SSF53041">
    <property type="entry name" value="Resolvase-like"/>
    <property type="match status" value="1"/>
</dbReference>
<dbReference type="AlphaFoldDB" id="T1CAB1"/>
<sequence length="105" mass="11798">AETFSDIRSGLKFDRPGFLAVLKAVQERRVSRVVIVHEDRLARFGVDLLRRVFAGYGTDLLVLEPKPKDTPETELAQDLIAIITSFSARLYGLRSHKTRTLLSTA</sequence>
<feature type="non-terminal residue" evidence="2">
    <location>
        <position position="105"/>
    </location>
</feature>
<dbReference type="GO" id="GO:0000150">
    <property type="term" value="F:DNA strand exchange activity"/>
    <property type="evidence" value="ECO:0007669"/>
    <property type="project" value="InterPro"/>
</dbReference>
<gene>
    <name evidence="2" type="ORF">B1B_00883</name>
</gene>
<name>T1CAB1_9ZZZZ</name>
<accession>T1CAB1</accession>
<dbReference type="InterPro" id="IPR051491">
    <property type="entry name" value="Recombinase/Transposase-rel"/>
</dbReference>
<reference evidence="2" key="1">
    <citation type="submission" date="2013-08" db="EMBL/GenBank/DDBJ databases">
        <authorList>
            <person name="Mendez C."/>
            <person name="Richter M."/>
            <person name="Ferrer M."/>
            <person name="Sanchez J."/>
        </authorList>
    </citation>
    <scope>NUCLEOTIDE SEQUENCE</scope>
</reference>
<dbReference type="GO" id="GO:0003677">
    <property type="term" value="F:DNA binding"/>
    <property type="evidence" value="ECO:0007669"/>
    <property type="project" value="InterPro"/>
</dbReference>
<reference evidence="2" key="2">
    <citation type="journal article" date="2014" name="ISME J.">
        <title>Microbial stratification in low pH oxic and suboxic macroscopic growths along an acid mine drainage.</title>
        <authorList>
            <person name="Mendez-Garcia C."/>
            <person name="Mesa V."/>
            <person name="Sprenger R.R."/>
            <person name="Richter M."/>
            <person name="Diez M.S."/>
            <person name="Solano J."/>
            <person name="Bargiela R."/>
            <person name="Golyshina O.V."/>
            <person name="Manteca A."/>
            <person name="Ramos J.L."/>
            <person name="Gallego J.R."/>
            <person name="Llorente I."/>
            <person name="Martins Dos Santos V.A."/>
            <person name="Jensen O.N."/>
            <person name="Pelaez A.I."/>
            <person name="Sanchez J."/>
            <person name="Ferrer M."/>
        </authorList>
    </citation>
    <scope>NUCLEOTIDE SEQUENCE</scope>
</reference>
<dbReference type="PROSITE" id="PS51736">
    <property type="entry name" value="RECOMBINASES_3"/>
    <property type="match status" value="1"/>
</dbReference>
<organism evidence="2">
    <name type="scientific">mine drainage metagenome</name>
    <dbReference type="NCBI Taxonomy" id="410659"/>
    <lineage>
        <taxon>unclassified sequences</taxon>
        <taxon>metagenomes</taxon>
        <taxon>ecological metagenomes</taxon>
    </lineage>
</organism>
<evidence type="ECO:0000313" key="2">
    <source>
        <dbReference type="EMBL" id="EQD78143.1"/>
    </source>
</evidence>
<feature type="non-terminal residue" evidence="2">
    <location>
        <position position="1"/>
    </location>
</feature>
<dbReference type="PANTHER" id="PTHR36172">
    <property type="match status" value="1"/>
</dbReference>
<dbReference type="PANTHER" id="PTHR36172:SF1">
    <property type="entry name" value="RESOLVASE-RELATED"/>
    <property type="match status" value="1"/>
</dbReference>
<dbReference type="Gene3D" id="3.40.50.1390">
    <property type="entry name" value="Resolvase, N-terminal catalytic domain"/>
    <property type="match status" value="1"/>
</dbReference>